<comment type="function">
    <text evidence="1">Catalyzes the intermembrane transfer of phosphatidylglycerol and phosphatidylinositol.</text>
</comment>
<evidence type="ECO:0000259" key="7">
    <source>
        <dbReference type="SMART" id="SM00737"/>
    </source>
</evidence>
<dbReference type="GO" id="GO:0032934">
    <property type="term" value="F:sterol binding"/>
    <property type="evidence" value="ECO:0007669"/>
    <property type="project" value="InterPro"/>
</dbReference>
<keyword evidence="5" id="KW-0732">Signal</keyword>
<dbReference type="SUPFAM" id="SSF54001">
    <property type="entry name" value="Cysteine proteinases"/>
    <property type="match status" value="1"/>
</dbReference>
<dbReference type="Pfam" id="PF08246">
    <property type="entry name" value="Inhibitor_I29"/>
    <property type="match status" value="1"/>
</dbReference>
<dbReference type="GO" id="GO:0015918">
    <property type="term" value="P:sterol transport"/>
    <property type="evidence" value="ECO:0007669"/>
    <property type="project" value="InterPro"/>
</dbReference>
<evidence type="ECO:0000256" key="4">
    <source>
        <dbReference type="ARBA" id="ARBA00022448"/>
    </source>
</evidence>
<reference evidence="9" key="1">
    <citation type="submission" date="2021-01" db="EMBL/GenBank/DDBJ databases">
        <authorList>
            <person name="Corre E."/>
            <person name="Pelletier E."/>
            <person name="Niang G."/>
            <person name="Scheremetjew M."/>
            <person name="Finn R."/>
            <person name="Kale V."/>
            <person name="Holt S."/>
            <person name="Cochrane G."/>
            <person name="Meng A."/>
            <person name="Brown T."/>
            <person name="Cohen L."/>
        </authorList>
    </citation>
    <scope>NUCLEOTIDE SEQUENCE</scope>
    <source>
        <strain evidence="9">CCMP 1866</strain>
    </source>
</reference>
<evidence type="ECO:0000259" key="8">
    <source>
        <dbReference type="SMART" id="SM00848"/>
    </source>
</evidence>
<dbReference type="PANTHER" id="PTHR11306:SF0">
    <property type="entry name" value="PHOSPHATIDYLGLYCEROL_PHOSPHATIDYLINOSITOL TRANSFER PROTEIN"/>
    <property type="match status" value="1"/>
</dbReference>
<dbReference type="Gene3D" id="3.90.70.10">
    <property type="entry name" value="Cysteine proteinases"/>
    <property type="match status" value="1"/>
</dbReference>
<evidence type="ECO:0000256" key="5">
    <source>
        <dbReference type="ARBA" id="ARBA00022729"/>
    </source>
</evidence>
<evidence type="ECO:0000313" key="9">
    <source>
        <dbReference type="EMBL" id="CAD9653190.1"/>
    </source>
</evidence>
<dbReference type="SMART" id="SM00848">
    <property type="entry name" value="Inhibitor_I29"/>
    <property type="match status" value="1"/>
</dbReference>
<keyword evidence="6" id="KW-0445">Lipid transport</keyword>
<feature type="domain" description="Cathepsin propeptide inhibitor" evidence="8">
    <location>
        <begin position="156"/>
        <end position="213"/>
    </location>
</feature>
<keyword evidence="4" id="KW-0813">Transport</keyword>
<evidence type="ECO:0008006" key="10">
    <source>
        <dbReference type="Google" id="ProtNLM"/>
    </source>
</evidence>
<dbReference type="InterPro" id="IPR003172">
    <property type="entry name" value="ML_dom"/>
</dbReference>
<dbReference type="InterPro" id="IPR014756">
    <property type="entry name" value="Ig_E-set"/>
</dbReference>
<accession>A0A7S2QVJ3</accession>
<evidence type="ECO:0000256" key="1">
    <source>
        <dbReference type="ARBA" id="ARBA00002053"/>
    </source>
</evidence>
<dbReference type="Pfam" id="PF02221">
    <property type="entry name" value="E1_DerP2_DerF2"/>
    <property type="match status" value="1"/>
</dbReference>
<evidence type="ECO:0000256" key="2">
    <source>
        <dbReference type="ARBA" id="ARBA00006370"/>
    </source>
</evidence>
<proteinExistence type="inferred from homology"/>
<protein>
    <recommendedName>
        <fullName evidence="10">MD-2-related lipid-recognition domain-containing protein</fullName>
    </recommendedName>
</protein>
<sequence>MAVGSASATSFSVCSGKTDGLGISSVTFSEEPVVPGSTLTITVDATPTVAITDGATLTFDILLGAFPIMSVEKDVCKDLGVTCPLPAGVSTEISVDVDIKSSAPAASVTAEVTTTNGDGSAVSCVDIPLTVSVADKLPLTLSHEVELTTELVDNMFATFKKQFNKVYDNKEEHGMRRTHFEASLKRIQERNSVLGDSPTFGVTKFSDMSVEEFKQKMLTYKNPVAHDDISRINAETHEAVARKLRGAKSFAATATDKDWRDDGAVTDVKDQGQ</sequence>
<evidence type="ECO:0000256" key="6">
    <source>
        <dbReference type="ARBA" id="ARBA00023055"/>
    </source>
</evidence>
<dbReference type="EMBL" id="HBHE01001161">
    <property type="protein sequence ID" value="CAD9653190.1"/>
    <property type="molecule type" value="Transcribed_RNA"/>
</dbReference>
<dbReference type="SMART" id="SM00737">
    <property type="entry name" value="ML"/>
    <property type="match status" value="1"/>
</dbReference>
<gene>
    <name evidence="9" type="ORF">TPAC0785_LOCUS740</name>
</gene>
<dbReference type="InterPro" id="IPR039670">
    <property type="entry name" value="NPC2-like"/>
</dbReference>
<dbReference type="InterPro" id="IPR013201">
    <property type="entry name" value="Prot_inhib_I29"/>
</dbReference>
<organism evidence="9">
    <name type="scientific">Triparma pacifica</name>
    <dbReference type="NCBI Taxonomy" id="91992"/>
    <lineage>
        <taxon>Eukaryota</taxon>
        <taxon>Sar</taxon>
        <taxon>Stramenopiles</taxon>
        <taxon>Ochrophyta</taxon>
        <taxon>Bolidophyceae</taxon>
        <taxon>Parmales</taxon>
        <taxon>Triparmaceae</taxon>
        <taxon>Triparma</taxon>
    </lineage>
</organism>
<dbReference type="AlphaFoldDB" id="A0A7S2QVJ3"/>
<evidence type="ECO:0000256" key="3">
    <source>
        <dbReference type="ARBA" id="ARBA00011245"/>
    </source>
</evidence>
<comment type="similarity">
    <text evidence="2">Belongs to the NPC2 family.</text>
</comment>
<dbReference type="SUPFAM" id="SSF81296">
    <property type="entry name" value="E set domains"/>
    <property type="match status" value="1"/>
</dbReference>
<name>A0A7S2QVJ3_9STRA</name>
<dbReference type="Gene3D" id="2.60.40.770">
    <property type="match status" value="1"/>
</dbReference>
<feature type="domain" description="MD-2-related lipid-recognition" evidence="7">
    <location>
        <begin position="11"/>
        <end position="129"/>
    </location>
</feature>
<dbReference type="PANTHER" id="PTHR11306">
    <property type="entry name" value="NIEMANN PICK TYPE C2 PROTEIN NPC2-RELATED"/>
    <property type="match status" value="1"/>
</dbReference>
<dbReference type="InterPro" id="IPR038765">
    <property type="entry name" value="Papain-like_cys_pep_sf"/>
</dbReference>
<comment type="subunit">
    <text evidence="3">Monomer.</text>
</comment>